<protein>
    <submittedName>
        <fullName evidence="5">Uncharacterized protein</fullName>
    </submittedName>
</protein>
<comment type="caution">
    <text evidence="3">Lacks conserved residue(s) required for the propagation of feature annotation.</text>
</comment>
<dbReference type="PROSITE" id="PS50985">
    <property type="entry name" value="GRAS"/>
    <property type="match status" value="1"/>
</dbReference>
<accession>A0AAD8QSV5</accession>
<sequence>MEIFAGTRRSAALQLEHTGDHRLGRHYVRAGAGGMRGQAMPRTTGGGRRGRRGRGCGRVWQARAAHARMTASFPVKKLSATFSLDVANRVLHETRLLSKSGSDHRAFVHADGAVEPVATPWAPAARRGAPRKTPPPRSTTWLAGCHCAVPPRRTPVAPRLALSPTGEAPAPPVSTPYDVVLKLGAYKAFWEMSPVLQFAHLTCVQAVLDDLHGSACIHVLEFDIGMGEQWGVPRAGARAGPLPWHRMEGVHTGALDGVDLSTPSGTHQVAASEINFMVAHSLHRHSEPGEYHRANSSAYVVYKIGGDPSDYQFLHDAPKEIPHGYACAYVPAAALGTLEPAITADQICTILKDQFGMMPKRKAIGYTKPYPNEYELIPTTQISAPDFTKFGGSDGSSSIEHVSRYLAQLA</sequence>
<dbReference type="AlphaFoldDB" id="A0AAD8QSV5"/>
<comment type="caution">
    <text evidence="5">The sequence shown here is derived from an EMBL/GenBank/DDBJ whole genome shotgun (WGS) entry which is preliminary data.</text>
</comment>
<dbReference type="Proteomes" id="UP001231189">
    <property type="component" value="Unassembled WGS sequence"/>
</dbReference>
<evidence type="ECO:0000256" key="2">
    <source>
        <dbReference type="ARBA" id="ARBA00023163"/>
    </source>
</evidence>
<gene>
    <name evidence="5" type="ORF">QYE76_031274</name>
</gene>
<dbReference type="Pfam" id="PF03514">
    <property type="entry name" value="GRAS"/>
    <property type="match status" value="1"/>
</dbReference>
<dbReference type="InterPro" id="IPR005202">
    <property type="entry name" value="TF_GRAS"/>
</dbReference>
<dbReference type="EMBL" id="JAUUTY010000007">
    <property type="protein sequence ID" value="KAK1607601.1"/>
    <property type="molecule type" value="Genomic_DNA"/>
</dbReference>
<evidence type="ECO:0000256" key="4">
    <source>
        <dbReference type="SAM" id="MobiDB-lite"/>
    </source>
</evidence>
<name>A0AAD8QSV5_LOLMU</name>
<proteinExistence type="inferred from homology"/>
<comment type="similarity">
    <text evidence="3">Belongs to the GRAS family.</text>
</comment>
<evidence type="ECO:0000313" key="6">
    <source>
        <dbReference type="Proteomes" id="UP001231189"/>
    </source>
</evidence>
<evidence type="ECO:0000256" key="3">
    <source>
        <dbReference type="PROSITE-ProRule" id="PRU01191"/>
    </source>
</evidence>
<reference evidence="5" key="1">
    <citation type="submission" date="2023-07" db="EMBL/GenBank/DDBJ databases">
        <title>A chromosome-level genome assembly of Lolium multiflorum.</title>
        <authorList>
            <person name="Chen Y."/>
            <person name="Copetti D."/>
            <person name="Kolliker R."/>
            <person name="Studer B."/>
        </authorList>
    </citation>
    <scope>NUCLEOTIDE SEQUENCE</scope>
    <source>
        <strain evidence="5">02402/16</strain>
        <tissue evidence="5">Leaf</tissue>
    </source>
</reference>
<keyword evidence="6" id="KW-1185">Reference proteome</keyword>
<evidence type="ECO:0000313" key="5">
    <source>
        <dbReference type="EMBL" id="KAK1607601.1"/>
    </source>
</evidence>
<keyword evidence="1" id="KW-0805">Transcription regulation</keyword>
<evidence type="ECO:0000256" key="1">
    <source>
        <dbReference type="ARBA" id="ARBA00023015"/>
    </source>
</evidence>
<feature type="region of interest" description="Disordered" evidence="4">
    <location>
        <begin position="31"/>
        <end position="54"/>
    </location>
</feature>
<organism evidence="5 6">
    <name type="scientific">Lolium multiflorum</name>
    <name type="common">Italian ryegrass</name>
    <name type="synonym">Lolium perenne subsp. multiflorum</name>
    <dbReference type="NCBI Taxonomy" id="4521"/>
    <lineage>
        <taxon>Eukaryota</taxon>
        <taxon>Viridiplantae</taxon>
        <taxon>Streptophyta</taxon>
        <taxon>Embryophyta</taxon>
        <taxon>Tracheophyta</taxon>
        <taxon>Spermatophyta</taxon>
        <taxon>Magnoliopsida</taxon>
        <taxon>Liliopsida</taxon>
        <taxon>Poales</taxon>
        <taxon>Poaceae</taxon>
        <taxon>BOP clade</taxon>
        <taxon>Pooideae</taxon>
        <taxon>Poodae</taxon>
        <taxon>Poeae</taxon>
        <taxon>Poeae Chloroplast Group 2 (Poeae type)</taxon>
        <taxon>Loliodinae</taxon>
        <taxon>Loliinae</taxon>
        <taxon>Lolium</taxon>
    </lineage>
</organism>
<keyword evidence="2" id="KW-0804">Transcription</keyword>